<comment type="similarity">
    <text evidence="1">Belongs to the cytidine and deoxycytidylate deaminase family. ADAT2 subfamily.</text>
</comment>
<evidence type="ECO:0000259" key="9">
    <source>
        <dbReference type="PROSITE" id="PS51747"/>
    </source>
</evidence>
<dbReference type="PANTHER" id="PTHR11079">
    <property type="entry name" value="CYTOSINE DEAMINASE FAMILY MEMBER"/>
    <property type="match status" value="1"/>
</dbReference>
<dbReference type="PROSITE" id="PS00903">
    <property type="entry name" value="CYT_DCMP_DEAMINASES_1"/>
    <property type="match status" value="1"/>
</dbReference>
<evidence type="ECO:0000313" key="10">
    <source>
        <dbReference type="EMBL" id="EGQ13784.1"/>
    </source>
</evidence>
<dbReference type="Pfam" id="PF00383">
    <property type="entry name" value="dCMP_cyt_deam_1"/>
    <property type="match status" value="1"/>
</dbReference>
<name>F9D4N2_PREDD</name>
<dbReference type="eggNOG" id="COG0590">
    <property type="taxonomic scope" value="Bacteria"/>
</dbReference>
<dbReference type="AlphaFoldDB" id="F9D4N2"/>
<evidence type="ECO:0000256" key="4">
    <source>
        <dbReference type="ARBA" id="ARBA00022723"/>
    </source>
</evidence>
<evidence type="ECO:0000313" key="11">
    <source>
        <dbReference type="Proteomes" id="UP000007820"/>
    </source>
</evidence>
<protein>
    <recommendedName>
        <fullName evidence="8">tRNA-specific adenosine deaminase</fullName>
        <ecNumber evidence="8">3.5.4.33</ecNumber>
    </recommendedName>
</protein>
<dbReference type="EMBL" id="AFPW01000026">
    <property type="protein sequence ID" value="EGQ13784.1"/>
    <property type="molecule type" value="Genomic_DNA"/>
</dbReference>
<feature type="active site" description="Proton donor" evidence="8">
    <location>
        <position position="91"/>
    </location>
</feature>
<comment type="function">
    <text evidence="8">Catalyzes the deamination of adenosine to inosine at the wobble position 34 of tRNA(Arg2).</text>
</comment>
<sequence length="180" mass="20104">MSCKNSAFIPHFKKNVVILWGNYKSKKKKTMETETQRQSDERFMRMALQEAETALAEGEIPIGAVVVSHGRIISRAHNQTETLHDVTAHAEMLAITAAANALGGKYLPHCTLYVTVEPCVMCAGAIGWAQMGRIVYGTGEDKRGYRQYAPHALHPKAQVVEGVLGEECRKLMVDFFRKKR</sequence>
<feature type="binding site" evidence="8">
    <location>
        <position position="89"/>
    </location>
    <ligand>
        <name>Zn(2+)</name>
        <dbReference type="ChEBI" id="CHEBI:29105"/>
        <note>catalytic</note>
    </ligand>
</feature>
<dbReference type="GO" id="GO:0002100">
    <property type="term" value="P:tRNA wobble adenosine to inosine editing"/>
    <property type="evidence" value="ECO:0007669"/>
    <property type="project" value="UniProtKB-UniRule"/>
</dbReference>
<dbReference type="InterPro" id="IPR002125">
    <property type="entry name" value="CMP_dCMP_dom"/>
</dbReference>
<gene>
    <name evidence="8" type="primary">tadA</name>
    <name evidence="10" type="ORF">HMPREF9136_1810</name>
</gene>
<comment type="catalytic activity">
    <reaction evidence="7 8">
        <text>adenosine(34) in tRNA + H2O + H(+) = inosine(34) in tRNA + NH4(+)</text>
        <dbReference type="Rhea" id="RHEA:43168"/>
        <dbReference type="Rhea" id="RHEA-COMP:10373"/>
        <dbReference type="Rhea" id="RHEA-COMP:10374"/>
        <dbReference type="ChEBI" id="CHEBI:15377"/>
        <dbReference type="ChEBI" id="CHEBI:15378"/>
        <dbReference type="ChEBI" id="CHEBI:28938"/>
        <dbReference type="ChEBI" id="CHEBI:74411"/>
        <dbReference type="ChEBI" id="CHEBI:82852"/>
        <dbReference type="EC" id="3.5.4.33"/>
    </reaction>
</comment>
<feature type="domain" description="CMP/dCMP-type deaminase" evidence="9">
    <location>
        <begin position="38"/>
        <end position="156"/>
    </location>
</feature>
<comment type="caution">
    <text evidence="10">The sequence shown here is derived from an EMBL/GenBank/DDBJ whole genome shotgun (WGS) entry which is preliminary data.</text>
</comment>
<dbReference type="Proteomes" id="UP000007820">
    <property type="component" value="Unassembled WGS sequence"/>
</dbReference>
<dbReference type="PROSITE" id="PS51747">
    <property type="entry name" value="CYT_DCMP_DEAMINASES_2"/>
    <property type="match status" value="1"/>
</dbReference>
<evidence type="ECO:0000256" key="5">
    <source>
        <dbReference type="ARBA" id="ARBA00022801"/>
    </source>
</evidence>
<dbReference type="GO" id="GO:0052717">
    <property type="term" value="F:tRNA-specific adenosine-34 deaminase activity"/>
    <property type="evidence" value="ECO:0007669"/>
    <property type="project" value="UniProtKB-UniRule"/>
</dbReference>
<keyword evidence="6 8" id="KW-0862">Zinc</keyword>
<comment type="cofactor">
    <cofactor evidence="8">
        <name>Zn(2+)</name>
        <dbReference type="ChEBI" id="CHEBI:29105"/>
    </cofactor>
    <text evidence="8">Binds 1 zinc ion per subunit.</text>
</comment>
<dbReference type="SUPFAM" id="SSF53927">
    <property type="entry name" value="Cytidine deaminase-like"/>
    <property type="match status" value="1"/>
</dbReference>
<dbReference type="PANTHER" id="PTHR11079:SF202">
    <property type="entry name" value="TRNA-SPECIFIC ADENOSINE DEAMINASE"/>
    <property type="match status" value="1"/>
</dbReference>
<dbReference type="InterPro" id="IPR028883">
    <property type="entry name" value="tRNA_aden_deaminase"/>
</dbReference>
<reference evidence="10 11" key="1">
    <citation type="submission" date="2011-04" db="EMBL/GenBank/DDBJ databases">
        <authorList>
            <person name="Muzny D."/>
            <person name="Qin X."/>
            <person name="Deng J."/>
            <person name="Jiang H."/>
            <person name="Liu Y."/>
            <person name="Qu J."/>
            <person name="Song X.-Z."/>
            <person name="Zhang L."/>
            <person name="Thornton R."/>
            <person name="Coyle M."/>
            <person name="Francisco L."/>
            <person name="Jackson L."/>
            <person name="Javaid M."/>
            <person name="Korchina V."/>
            <person name="Kovar C."/>
            <person name="Mata R."/>
            <person name="Mathew T."/>
            <person name="Ngo R."/>
            <person name="Nguyen L."/>
            <person name="Nguyen N."/>
            <person name="Okwuonu G."/>
            <person name="Ongeri F."/>
            <person name="Pham C."/>
            <person name="Simmons D."/>
            <person name="Wilczek-Boney K."/>
            <person name="Hale W."/>
            <person name="Jakkamsetti A."/>
            <person name="Pham P."/>
            <person name="Ruth R."/>
            <person name="San Lucas F."/>
            <person name="Warren J."/>
            <person name="Zhang J."/>
            <person name="Zhao Z."/>
            <person name="Zhou C."/>
            <person name="Zhu D."/>
            <person name="Lee S."/>
            <person name="Bess C."/>
            <person name="Blankenburg K."/>
            <person name="Forbes L."/>
            <person name="Fu Q."/>
            <person name="Gubbala S."/>
            <person name="Hirani K."/>
            <person name="Jayaseelan J.C."/>
            <person name="Lara F."/>
            <person name="Munidasa M."/>
            <person name="Palculict T."/>
            <person name="Patil S."/>
            <person name="Pu L.-L."/>
            <person name="Saada N."/>
            <person name="Tang L."/>
            <person name="Weissenberger G."/>
            <person name="Zhu Y."/>
            <person name="Hemphill L."/>
            <person name="Shang Y."/>
            <person name="Youmans B."/>
            <person name="Ayvaz T."/>
            <person name="Ross M."/>
            <person name="Santibanez J."/>
            <person name="Aqrawi P."/>
            <person name="Gross S."/>
            <person name="Joshi V."/>
            <person name="Fowler G."/>
            <person name="Nazareth L."/>
            <person name="Reid J."/>
            <person name="Worley K."/>
            <person name="Petrosino J."/>
            <person name="Highlander S."/>
            <person name="Gibbs R."/>
        </authorList>
    </citation>
    <scope>NUCLEOTIDE SEQUENCE [LARGE SCALE GENOMIC DNA]</scope>
    <source>
        <strain evidence="10 11">DSM 3688</strain>
    </source>
</reference>
<feature type="binding site" evidence="8">
    <location>
        <position position="119"/>
    </location>
    <ligand>
        <name>Zn(2+)</name>
        <dbReference type="ChEBI" id="CHEBI:29105"/>
        <note>catalytic</note>
    </ligand>
</feature>
<proteinExistence type="inferred from homology"/>
<evidence type="ECO:0000256" key="8">
    <source>
        <dbReference type="HAMAP-Rule" id="MF_00972"/>
    </source>
</evidence>
<evidence type="ECO:0000256" key="2">
    <source>
        <dbReference type="ARBA" id="ARBA00011738"/>
    </source>
</evidence>
<evidence type="ECO:0000256" key="7">
    <source>
        <dbReference type="ARBA" id="ARBA00048045"/>
    </source>
</evidence>
<evidence type="ECO:0000256" key="1">
    <source>
        <dbReference type="ARBA" id="ARBA00010669"/>
    </source>
</evidence>
<organism evidence="10 11">
    <name type="scientific">Prevotella dentalis (strain ATCC 49559 / DSM 3688 / JCM 13448 / NCTC 12043 / ES 2772)</name>
    <name type="common">Mitsuokella dentalis</name>
    <dbReference type="NCBI Taxonomy" id="908937"/>
    <lineage>
        <taxon>Bacteria</taxon>
        <taxon>Pseudomonadati</taxon>
        <taxon>Bacteroidota</taxon>
        <taxon>Bacteroidia</taxon>
        <taxon>Bacteroidales</taxon>
        <taxon>Prevotellaceae</taxon>
        <taxon>Prevotella</taxon>
    </lineage>
</organism>
<dbReference type="GO" id="GO:0008270">
    <property type="term" value="F:zinc ion binding"/>
    <property type="evidence" value="ECO:0007669"/>
    <property type="project" value="UniProtKB-UniRule"/>
</dbReference>
<accession>F9D4N2</accession>
<dbReference type="EC" id="3.5.4.33" evidence="8"/>
<dbReference type="Gene3D" id="3.40.140.10">
    <property type="entry name" value="Cytidine Deaminase, domain 2"/>
    <property type="match status" value="1"/>
</dbReference>
<dbReference type="STRING" id="908937.Prede_1626"/>
<dbReference type="InterPro" id="IPR016193">
    <property type="entry name" value="Cytidine_deaminase-like"/>
</dbReference>
<dbReference type="CDD" id="cd01285">
    <property type="entry name" value="nucleoside_deaminase"/>
    <property type="match status" value="1"/>
</dbReference>
<evidence type="ECO:0000256" key="3">
    <source>
        <dbReference type="ARBA" id="ARBA00022694"/>
    </source>
</evidence>
<keyword evidence="4 8" id="KW-0479">Metal-binding</keyword>
<feature type="binding site" evidence="8">
    <location>
        <position position="122"/>
    </location>
    <ligand>
        <name>Zn(2+)</name>
        <dbReference type="ChEBI" id="CHEBI:29105"/>
        <note>catalytic</note>
    </ligand>
</feature>
<keyword evidence="5 8" id="KW-0378">Hydrolase</keyword>
<dbReference type="InterPro" id="IPR016192">
    <property type="entry name" value="APOBEC/CMP_deaminase_Zn-bd"/>
</dbReference>
<comment type="subunit">
    <text evidence="2 8">Homodimer.</text>
</comment>
<keyword evidence="3 8" id="KW-0819">tRNA processing</keyword>
<evidence type="ECO:0000256" key="6">
    <source>
        <dbReference type="ARBA" id="ARBA00022833"/>
    </source>
</evidence>
<dbReference type="HAMAP" id="MF_00972">
    <property type="entry name" value="tRNA_aden_deaminase"/>
    <property type="match status" value="1"/>
</dbReference>